<evidence type="ECO:0000256" key="5">
    <source>
        <dbReference type="ARBA" id="ARBA00022989"/>
    </source>
</evidence>
<feature type="transmembrane region" description="Helical" evidence="8">
    <location>
        <begin position="311"/>
        <end position="334"/>
    </location>
</feature>
<evidence type="ECO:0000256" key="6">
    <source>
        <dbReference type="ARBA" id="ARBA00023136"/>
    </source>
</evidence>
<evidence type="ECO:0000256" key="2">
    <source>
        <dbReference type="ARBA" id="ARBA00005808"/>
    </source>
</evidence>
<feature type="transmembrane region" description="Helical" evidence="8">
    <location>
        <begin position="354"/>
        <end position="376"/>
    </location>
</feature>
<keyword evidence="10" id="KW-1185">Reference proteome</keyword>
<dbReference type="AlphaFoldDB" id="A0A914BN92"/>
<dbReference type="PANTHER" id="PTHR10010:SF46">
    <property type="entry name" value="SODIUM-DEPENDENT PHOSPHATE TRANSPORT PROTEIN 2B"/>
    <property type="match status" value="1"/>
</dbReference>
<accession>A0A914BN92</accession>
<feature type="region of interest" description="Disordered" evidence="7">
    <location>
        <begin position="18"/>
        <end position="53"/>
    </location>
</feature>
<keyword evidence="4 8" id="KW-0812">Transmembrane</keyword>
<dbReference type="EnsemblMetazoa" id="XM_038221492.1">
    <property type="protein sequence ID" value="XP_038077420.1"/>
    <property type="gene ID" value="LOC119745258"/>
</dbReference>
<dbReference type="Pfam" id="PF02690">
    <property type="entry name" value="Na_Pi_cotrans"/>
    <property type="match status" value="2"/>
</dbReference>
<dbReference type="NCBIfam" id="NF037997">
    <property type="entry name" value="Na_Pi_symport"/>
    <property type="match status" value="1"/>
</dbReference>
<keyword evidence="6 8" id="KW-0472">Membrane</keyword>
<evidence type="ECO:0000256" key="3">
    <source>
        <dbReference type="ARBA" id="ARBA00022475"/>
    </source>
</evidence>
<dbReference type="OrthoDB" id="76259at2759"/>
<dbReference type="GO" id="GO:0016324">
    <property type="term" value="C:apical plasma membrane"/>
    <property type="evidence" value="ECO:0007669"/>
    <property type="project" value="UniProtKB-SubCell"/>
</dbReference>
<organism evidence="9 10">
    <name type="scientific">Patiria miniata</name>
    <name type="common">Bat star</name>
    <name type="synonym">Asterina miniata</name>
    <dbReference type="NCBI Taxonomy" id="46514"/>
    <lineage>
        <taxon>Eukaryota</taxon>
        <taxon>Metazoa</taxon>
        <taxon>Echinodermata</taxon>
        <taxon>Eleutherozoa</taxon>
        <taxon>Asterozoa</taxon>
        <taxon>Asteroidea</taxon>
        <taxon>Valvatacea</taxon>
        <taxon>Valvatida</taxon>
        <taxon>Asterinidae</taxon>
        <taxon>Patiria</taxon>
    </lineage>
</organism>
<evidence type="ECO:0000256" key="4">
    <source>
        <dbReference type="ARBA" id="ARBA00022692"/>
    </source>
</evidence>
<evidence type="ECO:0000313" key="9">
    <source>
        <dbReference type="EnsemblMetazoa" id="XP_038077420.1"/>
    </source>
</evidence>
<dbReference type="OMA" id="FSASWAW"/>
<keyword evidence="5 8" id="KW-1133">Transmembrane helix</keyword>
<feature type="transmembrane region" description="Helical" evidence="8">
    <location>
        <begin position="124"/>
        <end position="143"/>
    </location>
</feature>
<comment type="similarity">
    <text evidence="2">Belongs to the SLC34A transporter family.</text>
</comment>
<feature type="transmembrane region" description="Helical" evidence="8">
    <location>
        <begin position="382"/>
        <end position="399"/>
    </location>
</feature>
<feature type="transmembrane region" description="Helical" evidence="8">
    <location>
        <begin position="473"/>
        <end position="494"/>
    </location>
</feature>
<feature type="transmembrane region" description="Helical" evidence="8">
    <location>
        <begin position="500"/>
        <end position="523"/>
    </location>
</feature>
<dbReference type="GO" id="GO:0044341">
    <property type="term" value="P:sodium-dependent phosphate transport"/>
    <property type="evidence" value="ECO:0007669"/>
    <property type="project" value="InterPro"/>
</dbReference>
<evidence type="ECO:0000256" key="1">
    <source>
        <dbReference type="ARBA" id="ARBA00004424"/>
    </source>
</evidence>
<evidence type="ECO:0000313" key="10">
    <source>
        <dbReference type="Proteomes" id="UP000887568"/>
    </source>
</evidence>
<dbReference type="Proteomes" id="UP000887568">
    <property type="component" value="Unplaced"/>
</dbReference>
<dbReference type="GO" id="GO:0005436">
    <property type="term" value="F:sodium:phosphate symporter activity"/>
    <property type="evidence" value="ECO:0007669"/>
    <property type="project" value="InterPro"/>
</dbReference>
<reference evidence="9" key="1">
    <citation type="submission" date="2022-11" db="UniProtKB">
        <authorList>
            <consortium name="EnsemblMetazoa"/>
        </authorList>
    </citation>
    <scope>IDENTIFICATION</scope>
</reference>
<evidence type="ECO:0000256" key="7">
    <source>
        <dbReference type="SAM" id="MobiDB-lite"/>
    </source>
</evidence>
<feature type="region of interest" description="Disordered" evidence="7">
    <location>
        <begin position="571"/>
        <end position="594"/>
    </location>
</feature>
<evidence type="ECO:0000256" key="8">
    <source>
        <dbReference type="SAM" id="Phobius"/>
    </source>
</evidence>
<keyword evidence="3" id="KW-1003">Cell membrane</keyword>
<dbReference type="RefSeq" id="XP_038077420.1">
    <property type="nucleotide sequence ID" value="XM_038221492.1"/>
</dbReference>
<dbReference type="GeneID" id="119745258"/>
<sequence>MTLMIETNLCQEFTKDEKNGSFIDTPGPMNGDVEAPSQDTQVEEKEQPEVDDDPWTATIPELREEEKWASLSSSGRSRFVLFTIFKLVVLLGFLYMFICSLDFLSSAFRLLGGIAAGEVLNDHFLLSNPVCGLMIGVLVTVLVQSSSTSTSIVVAMVSASIIGVRQAIPVVMGANIGTSVTNTIVALGQAKERNEFRRAFGGATVHDMFNWLTVAIFLPIEVASHYLEVLTNAILGGLDLQEQDVEVEILKAVTGPFTKLIVQIDKKVITKIAQNAINISDARLLKVCDPEDTECSYNHLFAHTTMTDTEVGLIMLAVSIIILFACLFAIVKLLHSMLKGSIALLIKKFINADFPGYLSFLTGYVAIVIGAVLTFVVQSSSIFTSAITPLVGIGVITLDRMYPLTLGANIGTTATGVIAALASSGGSLRNALQIALCHLFFNISGIIIWYPIPFMRKVPISLAKILGNTTADYRWFAILYLIIVFFVIPAIVLGLSLAGFVALLAVGIPILVFIIVIVVINILQRKFPRILPKVLRNWDFLPLPLHSLDPLDRLLSCACIKRRLVKRRNGEDSALPTNERCKEAGTDNPAFDAV</sequence>
<dbReference type="NCBIfam" id="TIGR01013">
    <property type="entry name" value="2a58"/>
    <property type="match status" value="1"/>
</dbReference>
<proteinExistence type="inferred from homology"/>
<name>A0A914BN92_PATMI</name>
<dbReference type="PANTHER" id="PTHR10010">
    <property type="entry name" value="SOLUTE CARRIER FAMILY 34 SODIUM PHOSPHATE , MEMBER 2-RELATED"/>
    <property type="match status" value="1"/>
</dbReference>
<protein>
    <submittedName>
        <fullName evidence="9">Uncharacterized protein</fullName>
    </submittedName>
</protein>
<feature type="transmembrane region" description="Helical" evidence="8">
    <location>
        <begin position="431"/>
        <end position="452"/>
    </location>
</feature>
<dbReference type="InterPro" id="IPR003841">
    <property type="entry name" value="Na/Pi_transpt"/>
</dbReference>
<feature type="transmembrane region" description="Helical" evidence="8">
    <location>
        <begin position="406"/>
        <end position="425"/>
    </location>
</feature>
<feature type="transmembrane region" description="Helical" evidence="8">
    <location>
        <begin position="79"/>
        <end position="104"/>
    </location>
</feature>
<comment type="subcellular location">
    <subcellularLocation>
        <location evidence="1">Apical cell membrane</location>
        <topology evidence="1">Multi-pass membrane protein</topology>
    </subcellularLocation>
</comment>